<feature type="domain" description="N-acetyltransferase" evidence="3">
    <location>
        <begin position="161"/>
        <end position="311"/>
    </location>
</feature>
<dbReference type="RefSeq" id="WP_194504206.1">
    <property type="nucleotide sequence ID" value="NZ_JADIVZ010000008.1"/>
</dbReference>
<dbReference type="Gene3D" id="3.40.630.30">
    <property type="match status" value="1"/>
</dbReference>
<evidence type="ECO:0000313" key="5">
    <source>
        <dbReference type="Proteomes" id="UP000656804"/>
    </source>
</evidence>
<proteinExistence type="predicted"/>
<dbReference type="EMBL" id="JADIVZ010000008">
    <property type="protein sequence ID" value="MBF4162939.1"/>
    <property type="molecule type" value="Genomic_DNA"/>
</dbReference>
<gene>
    <name evidence="4" type="ORF">ISG29_14690</name>
</gene>
<protein>
    <submittedName>
        <fullName evidence="4">GNAT family N-acetyltransferase</fullName>
    </submittedName>
</protein>
<dbReference type="AlphaFoldDB" id="A0A930YDY8"/>
<sequence>MCLVDLDLPAGLTSRPLAHTDARAVYEVMAAQERHDTGEVMIEEADIVADWQRPSHDLAASSVGVWSGERLVGYGELMGGDRCDAAVHPEQRGRGIGTALAGWLGRTARSRGLTTIGMPVARGSDADRLLASLGYRVRWESWVLVLPAGARVPERVLPSGYVVRAAESEEWPACWAVEEDAFLEWDERERESFEDWCAGSVRRPGFEPWHLRVVADPGGDVVAMAFLAMATVDLPDGGTGVEGYVDQLAVRADQRGRGLAQALLVDCFGEATRQGAVRSSLSTDSRTGALGLYERVGMVVASTWLNRALDL</sequence>
<dbReference type="InterPro" id="IPR000182">
    <property type="entry name" value="GNAT_dom"/>
</dbReference>
<accession>A0A930YDY8</accession>
<dbReference type="Pfam" id="PF00583">
    <property type="entry name" value="Acetyltransf_1"/>
    <property type="match status" value="2"/>
</dbReference>
<evidence type="ECO:0000313" key="4">
    <source>
        <dbReference type="EMBL" id="MBF4162939.1"/>
    </source>
</evidence>
<dbReference type="PANTHER" id="PTHR43877">
    <property type="entry name" value="AMINOALKYLPHOSPHONATE N-ACETYLTRANSFERASE-RELATED-RELATED"/>
    <property type="match status" value="1"/>
</dbReference>
<evidence type="ECO:0000256" key="2">
    <source>
        <dbReference type="ARBA" id="ARBA00023315"/>
    </source>
</evidence>
<dbReference type="SUPFAM" id="SSF55729">
    <property type="entry name" value="Acyl-CoA N-acyltransferases (Nat)"/>
    <property type="match status" value="2"/>
</dbReference>
<dbReference type="InterPro" id="IPR050832">
    <property type="entry name" value="Bact_Acetyltransf"/>
</dbReference>
<name>A0A930YDY8_9ACTN</name>
<dbReference type="PROSITE" id="PS51186">
    <property type="entry name" value="GNAT"/>
    <property type="match status" value="2"/>
</dbReference>
<dbReference type="CDD" id="cd04301">
    <property type="entry name" value="NAT_SF"/>
    <property type="match status" value="2"/>
</dbReference>
<dbReference type="PANTHER" id="PTHR43877:SF8">
    <property type="entry name" value="N-ACETYLGLUTAMATE SYNTHASE-RELATED"/>
    <property type="match status" value="1"/>
</dbReference>
<dbReference type="GO" id="GO:0016747">
    <property type="term" value="F:acyltransferase activity, transferring groups other than amino-acyl groups"/>
    <property type="evidence" value="ECO:0007669"/>
    <property type="project" value="InterPro"/>
</dbReference>
<dbReference type="InterPro" id="IPR016181">
    <property type="entry name" value="Acyl_CoA_acyltransferase"/>
</dbReference>
<feature type="domain" description="N-acetyltransferase" evidence="3">
    <location>
        <begin position="12"/>
        <end position="158"/>
    </location>
</feature>
<evidence type="ECO:0000259" key="3">
    <source>
        <dbReference type="PROSITE" id="PS51186"/>
    </source>
</evidence>
<evidence type="ECO:0000256" key="1">
    <source>
        <dbReference type="ARBA" id="ARBA00022679"/>
    </source>
</evidence>
<dbReference type="Proteomes" id="UP000656804">
    <property type="component" value="Unassembled WGS sequence"/>
</dbReference>
<comment type="caution">
    <text evidence="4">The sequence shown here is derived from an EMBL/GenBank/DDBJ whole genome shotgun (WGS) entry which is preliminary data.</text>
</comment>
<reference evidence="4" key="1">
    <citation type="submission" date="2020-11" db="EMBL/GenBank/DDBJ databases">
        <title>Nocardioides sp. CBS4Y-1, whole genome shotgun sequence.</title>
        <authorList>
            <person name="Tuo L."/>
        </authorList>
    </citation>
    <scope>NUCLEOTIDE SEQUENCE</scope>
    <source>
        <strain evidence="4">CBS4Y-1</strain>
    </source>
</reference>
<keyword evidence="5" id="KW-1185">Reference proteome</keyword>
<keyword evidence="1" id="KW-0808">Transferase</keyword>
<organism evidence="4 5">
    <name type="scientific">Nocardioides acrostichi</name>
    <dbReference type="NCBI Taxonomy" id="2784339"/>
    <lineage>
        <taxon>Bacteria</taxon>
        <taxon>Bacillati</taxon>
        <taxon>Actinomycetota</taxon>
        <taxon>Actinomycetes</taxon>
        <taxon>Propionibacteriales</taxon>
        <taxon>Nocardioidaceae</taxon>
        <taxon>Nocardioides</taxon>
    </lineage>
</organism>
<keyword evidence="2" id="KW-0012">Acyltransferase</keyword>